<dbReference type="EMBL" id="MZMU01000002">
    <property type="protein sequence ID" value="RXT29807.1"/>
    <property type="molecule type" value="Genomic_DNA"/>
</dbReference>
<dbReference type="AlphaFoldDB" id="A0A4Q1UFA1"/>
<evidence type="ECO:0000313" key="2">
    <source>
        <dbReference type="Proteomes" id="UP000290767"/>
    </source>
</evidence>
<organism evidence="1 2">
    <name type="scientific">Rhizobium leguminosarum</name>
    <dbReference type="NCBI Taxonomy" id="384"/>
    <lineage>
        <taxon>Bacteria</taxon>
        <taxon>Pseudomonadati</taxon>
        <taxon>Pseudomonadota</taxon>
        <taxon>Alphaproteobacteria</taxon>
        <taxon>Hyphomicrobiales</taxon>
        <taxon>Rhizobiaceae</taxon>
        <taxon>Rhizobium/Agrobacterium group</taxon>
        <taxon>Rhizobium</taxon>
    </lineage>
</organism>
<sequence length="732" mass="80732">MRGAITERTSQLVTALTASGRTVERNRLAKARRRVIAGHALTPVDGAVLHALGLDMEEEAWNDAVGRMRSAQHGLDHALELAFDGGIRSLSEAVRRSRLEEALFISNPAFHACLFRPNGPLSRFGRRDIRELLTLSRYLRRFCTRNETVSFFGPVTIARLDPNERRALLVGEPADMRTSIDCSTWVAQSLQERARRRLPPLERSARRDPLWRRDGDILVRQLDNKRLAPGPDGIALWQSLGDLQCLMDCGGALGFGEATLRAALGAIAPALRWGPELPSTELFVLQRLAKEIDDEPTRTLAALGRRLEVESWPTIGQTYREAEQLIEALGITVTRRDGSHYADRTLFNAECAGPYMNRVTIGAGPLARLQEGLSGILPLCLLDGLLRRADARAALRARLDGRSRPLLEMLVDDQDNVSPRSEALSSAMSDLVAAAPCVNGVVRLDPADLQPILAHFHAMLSAEDGSPEICLPGIDVLAAGTDLESAQWVLGEIHDDSSSIFGGSLTRVLDNPQTLYGTFCAELEREFDVSNMATVLSRRRHKAVTPEMPGLSIEFTGRSEKPSELRAPISEVTIDAGGTALTYEGRNYHLWPGDLSGVVHVALALPTVKGVRIDLGDATPRIVIGDMVFQRARWRVEGVSRVPLDQAWRWARSLREDRGLPRRVFVRHHAEPKPIFVDLDDPVHIADLTRIGPGLLSITEALPDVGELWWAPNEQPQSSELRIGCLMCFSTE</sequence>
<dbReference type="Proteomes" id="UP000290767">
    <property type="component" value="Unassembled WGS sequence"/>
</dbReference>
<accession>A0A4Q1UFA1</accession>
<proteinExistence type="predicted"/>
<reference evidence="1 2" key="1">
    <citation type="submission" date="2017-03" db="EMBL/GenBank/DDBJ databases">
        <authorList>
            <person name="Safronova V.I."/>
            <person name="Sazanova A.L."/>
            <person name="Chirak E.R."/>
        </authorList>
    </citation>
    <scope>NUCLEOTIDE SEQUENCE [LARGE SCALE GENOMIC DNA]</scope>
    <source>
        <strain evidence="1 2">Tri-43</strain>
    </source>
</reference>
<evidence type="ECO:0000313" key="1">
    <source>
        <dbReference type="EMBL" id="RXT29807.1"/>
    </source>
</evidence>
<gene>
    <name evidence="1" type="ORF">B5P46_01665</name>
</gene>
<name>A0A4Q1UFA1_RHILE</name>
<protein>
    <submittedName>
        <fullName evidence="1">Uncharacterized protein</fullName>
    </submittedName>
</protein>
<comment type="caution">
    <text evidence="1">The sequence shown here is derived from an EMBL/GenBank/DDBJ whole genome shotgun (WGS) entry which is preliminary data.</text>
</comment>